<name>A0A252A1S6_9PROT</name>
<reference evidence="2 3" key="1">
    <citation type="submission" date="2014-06" db="EMBL/GenBank/DDBJ databases">
        <authorList>
            <person name="Ju J."/>
            <person name="Zhang J."/>
        </authorList>
    </citation>
    <scope>NUCLEOTIDE SEQUENCE [LARGE SCALE GENOMIC DNA]</scope>
    <source>
        <strain evidence="2">DmW_042</strain>
    </source>
</reference>
<keyword evidence="1" id="KW-1133">Transmembrane helix</keyword>
<keyword evidence="1" id="KW-0472">Membrane</keyword>
<evidence type="ECO:0000313" key="2">
    <source>
        <dbReference type="EMBL" id="OUI81433.1"/>
    </source>
</evidence>
<protein>
    <submittedName>
        <fullName evidence="2">Uncharacterized protein</fullName>
    </submittedName>
</protein>
<dbReference type="AlphaFoldDB" id="A0A252A1S6"/>
<evidence type="ECO:0000256" key="1">
    <source>
        <dbReference type="SAM" id="Phobius"/>
    </source>
</evidence>
<gene>
    <name evidence="2" type="ORF">HC62_16265</name>
</gene>
<sequence>MDFPVQNGAARPYLAAKDLTKEQCRFILSLPRNGDYGIPRADRGAVRGSLILMGYVAAGFSVRWGSAAARLTSRGRIMHRKLISGESPE</sequence>
<organism evidence="2 3">
    <name type="scientific">Acetobacter tropicalis</name>
    <dbReference type="NCBI Taxonomy" id="104102"/>
    <lineage>
        <taxon>Bacteria</taxon>
        <taxon>Pseudomonadati</taxon>
        <taxon>Pseudomonadota</taxon>
        <taxon>Alphaproteobacteria</taxon>
        <taxon>Acetobacterales</taxon>
        <taxon>Acetobacteraceae</taxon>
        <taxon>Acetobacter</taxon>
    </lineage>
</organism>
<proteinExistence type="predicted"/>
<feature type="transmembrane region" description="Helical" evidence="1">
    <location>
        <begin position="50"/>
        <end position="71"/>
    </location>
</feature>
<evidence type="ECO:0000313" key="3">
    <source>
        <dbReference type="Proteomes" id="UP000194565"/>
    </source>
</evidence>
<dbReference type="Proteomes" id="UP000194565">
    <property type="component" value="Unassembled WGS sequence"/>
</dbReference>
<dbReference type="EMBL" id="JOMM01000060">
    <property type="protein sequence ID" value="OUI81433.1"/>
    <property type="molecule type" value="Genomic_DNA"/>
</dbReference>
<keyword evidence="1" id="KW-0812">Transmembrane</keyword>
<accession>A0A252A1S6</accession>
<comment type="caution">
    <text evidence="2">The sequence shown here is derived from an EMBL/GenBank/DDBJ whole genome shotgun (WGS) entry which is preliminary data.</text>
</comment>